<comment type="pathway">
    <text evidence="1">Amino-acid biosynthesis; L-cysteine biosynthesis; L-cysteine from L-serine: step 1/2.</text>
</comment>
<sequence>MEIKIKRKYSLKTLHSIEKEIKMIREYDPSVTSNAEIILTYSGLHAVWLYRLSHHLWCRDHHLSAQLVTQFSRIFTGVEIHPGAKIGKQLLIDHGTGVVIGETAEIGDDVVIYHNVTLGSVNNHGTRRHPKIGNHVFIGAGATVLGTIEIADNVKIGAAAVVLHDVPAGKTVVGNPGRIL</sequence>
<evidence type="ECO:0000256" key="10">
    <source>
        <dbReference type="ARBA" id="ARBA00049486"/>
    </source>
</evidence>
<dbReference type="CDD" id="cd03354">
    <property type="entry name" value="LbH_SAT"/>
    <property type="match status" value="1"/>
</dbReference>
<dbReference type="Pfam" id="PF00132">
    <property type="entry name" value="Hexapep"/>
    <property type="match status" value="1"/>
</dbReference>
<dbReference type="InterPro" id="IPR053376">
    <property type="entry name" value="Serine_acetyltransferase"/>
</dbReference>
<reference evidence="12 13" key="1">
    <citation type="journal article" date="2015" name="Genome Announc.">
        <title>Expanding the biotechnology potential of lactobacilli through comparative genomics of 213 strains and associated genera.</title>
        <authorList>
            <person name="Sun Z."/>
            <person name="Harris H.M."/>
            <person name="McCann A."/>
            <person name="Guo C."/>
            <person name="Argimon S."/>
            <person name="Zhang W."/>
            <person name="Yang X."/>
            <person name="Jeffery I.B."/>
            <person name="Cooney J.C."/>
            <person name="Kagawa T.F."/>
            <person name="Liu W."/>
            <person name="Song Y."/>
            <person name="Salvetti E."/>
            <person name="Wrobel A."/>
            <person name="Rasinkangas P."/>
            <person name="Parkhill J."/>
            <person name="Rea M.C."/>
            <person name="O'Sullivan O."/>
            <person name="Ritari J."/>
            <person name="Douillard F.P."/>
            <person name="Paul Ross R."/>
            <person name="Yang R."/>
            <person name="Briner A.E."/>
            <person name="Felis G.E."/>
            <person name="de Vos W.M."/>
            <person name="Barrangou R."/>
            <person name="Klaenhammer T.R."/>
            <person name="Caufield P.W."/>
            <person name="Cui Y."/>
            <person name="Zhang H."/>
            <person name="O'Toole P.W."/>
        </authorList>
    </citation>
    <scope>NUCLEOTIDE SEQUENCE [LARGE SCALE GENOMIC DNA]</scope>
    <source>
        <strain evidence="12 13">DSM 19971</strain>
    </source>
</reference>
<dbReference type="SUPFAM" id="SSF51161">
    <property type="entry name" value="Trimeric LpxA-like enzymes"/>
    <property type="match status" value="1"/>
</dbReference>
<evidence type="ECO:0000313" key="12">
    <source>
        <dbReference type="EMBL" id="KRL36940.1"/>
    </source>
</evidence>
<dbReference type="PROSITE" id="PS00101">
    <property type="entry name" value="HEXAPEP_TRANSFERASES"/>
    <property type="match status" value="1"/>
</dbReference>
<evidence type="ECO:0000256" key="2">
    <source>
        <dbReference type="ARBA" id="ARBA00007274"/>
    </source>
</evidence>
<accession>A0A0R1PX91</accession>
<dbReference type="STRING" id="1423812.FD20_GL000749"/>
<evidence type="ECO:0000256" key="3">
    <source>
        <dbReference type="ARBA" id="ARBA00013266"/>
    </source>
</evidence>
<dbReference type="NCBIfam" id="NF041874">
    <property type="entry name" value="EPS_EpsC"/>
    <property type="match status" value="1"/>
</dbReference>
<dbReference type="PANTHER" id="PTHR42811">
    <property type="entry name" value="SERINE ACETYLTRANSFERASE"/>
    <property type="match status" value="1"/>
</dbReference>
<evidence type="ECO:0000256" key="7">
    <source>
        <dbReference type="ARBA" id="ARBA00022737"/>
    </source>
</evidence>
<dbReference type="InterPro" id="IPR001451">
    <property type="entry name" value="Hexapep"/>
</dbReference>
<evidence type="ECO:0000256" key="4">
    <source>
        <dbReference type="ARBA" id="ARBA00018522"/>
    </source>
</evidence>
<dbReference type="UniPathway" id="UPA00136">
    <property type="reaction ID" value="UER00199"/>
</dbReference>
<evidence type="ECO:0000256" key="8">
    <source>
        <dbReference type="ARBA" id="ARBA00023192"/>
    </source>
</evidence>
<dbReference type="InterPro" id="IPR005881">
    <property type="entry name" value="Ser_O-AcTrfase"/>
</dbReference>
<dbReference type="AlphaFoldDB" id="A0A0R1PX91"/>
<dbReference type="FunFam" id="2.160.10.10:FF:000007">
    <property type="entry name" value="Serine acetyltransferase"/>
    <property type="match status" value="1"/>
</dbReference>
<evidence type="ECO:0000256" key="5">
    <source>
        <dbReference type="ARBA" id="ARBA00022605"/>
    </source>
</evidence>
<name>A0A0R1PX91_9LACO</name>
<keyword evidence="5" id="KW-0028">Amino-acid biosynthesis</keyword>
<dbReference type="PATRIC" id="fig|1423812.3.peg.815"/>
<keyword evidence="13" id="KW-1185">Reference proteome</keyword>
<dbReference type="OrthoDB" id="9801456at2"/>
<keyword evidence="9 11" id="KW-0012">Acyltransferase</keyword>
<dbReference type="PIRSF" id="PIRSF000441">
    <property type="entry name" value="CysE"/>
    <property type="match status" value="1"/>
</dbReference>
<dbReference type="GO" id="GO:0005737">
    <property type="term" value="C:cytoplasm"/>
    <property type="evidence" value="ECO:0007669"/>
    <property type="project" value="InterPro"/>
</dbReference>
<keyword evidence="7" id="KW-0677">Repeat</keyword>
<comment type="caution">
    <text evidence="12">The sequence shown here is derived from an EMBL/GenBank/DDBJ whole genome shotgun (WGS) entry which is preliminary data.</text>
</comment>
<comment type="similarity">
    <text evidence="2 11">Belongs to the transferase hexapeptide repeat family.</text>
</comment>
<evidence type="ECO:0000256" key="11">
    <source>
        <dbReference type="PIRNR" id="PIRNR000441"/>
    </source>
</evidence>
<evidence type="ECO:0000256" key="1">
    <source>
        <dbReference type="ARBA" id="ARBA00004876"/>
    </source>
</evidence>
<proteinExistence type="inferred from homology"/>
<evidence type="ECO:0000313" key="13">
    <source>
        <dbReference type="Proteomes" id="UP000051155"/>
    </source>
</evidence>
<dbReference type="GO" id="GO:0009001">
    <property type="term" value="F:serine O-acetyltransferase activity"/>
    <property type="evidence" value="ECO:0007669"/>
    <property type="project" value="UniProtKB-EC"/>
</dbReference>
<keyword evidence="6 11" id="KW-0808">Transferase</keyword>
<evidence type="ECO:0000256" key="6">
    <source>
        <dbReference type="ARBA" id="ARBA00022679"/>
    </source>
</evidence>
<dbReference type="InterPro" id="IPR042122">
    <property type="entry name" value="Ser_AcTrfase_N_sf"/>
</dbReference>
<dbReference type="InterPro" id="IPR018357">
    <property type="entry name" value="Hexapep_transf_CS"/>
</dbReference>
<keyword evidence="8" id="KW-0198">Cysteine biosynthesis</keyword>
<dbReference type="InterPro" id="IPR011004">
    <property type="entry name" value="Trimer_LpxA-like_sf"/>
</dbReference>
<organism evidence="12 13">
    <name type="scientific">Liquorilactobacillus uvarum DSM 19971</name>
    <dbReference type="NCBI Taxonomy" id="1423812"/>
    <lineage>
        <taxon>Bacteria</taxon>
        <taxon>Bacillati</taxon>
        <taxon>Bacillota</taxon>
        <taxon>Bacilli</taxon>
        <taxon>Lactobacillales</taxon>
        <taxon>Lactobacillaceae</taxon>
        <taxon>Liquorilactobacillus</taxon>
    </lineage>
</organism>
<evidence type="ECO:0000256" key="9">
    <source>
        <dbReference type="ARBA" id="ARBA00023315"/>
    </source>
</evidence>
<dbReference type="EMBL" id="AZEG01000018">
    <property type="protein sequence ID" value="KRL36940.1"/>
    <property type="molecule type" value="Genomic_DNA"/>
</dbReference>
<comment type="catalytic activity">
    <reaction evidence="10 11">
        <text>L-serine + acetyl-CoA = O-acetyl-L-serine + CoA</text>
        <dbReference type="Rhea" id="RHEA:24560"/>
        <dbReference type="ChEBI" id="CHEBI:33384"/>
        <dbReference type="ChEBI" id="CHEBI:57287"/>
        <dbReference type="ChEBI" id="CHEBI:57288"/>
        <dbReference type="ChEBI" id="CHEBI:58340"/>
        <dbReference type="EC" id="2.3.1.30"/>
    </reaction>
</comment>
<dbReference type="Gene3D" id="1.10.3130.10">
    <property type="entry name" value="serine acetyltransferase, domain 1"/>
    <property type="match status" value="1"/>
</dbReference>
<dbReference type="RefSeq" id="WP_083489093.1">
    <property type="nucleotide sequence ID" value="NZ_AZEG01000018.1"/>
</dbReference>
<dbReference type="EC" id="2.3.1.30" evidence="3 11"/>
<protein>
    <recommendedName>
        <fullName evidence="4 11">Serine acetyltransferase</fullName>
        <ecNumber evidence="3 11">2.3.1.30</ecNumber>
    </recommendedName>
</protein>
<dbReference type="InterPro" id="IPR045304">
    <property type="entry name" value="LbH_SAT"/>
</dbReference>
<dbReference type="Proteomes" id="UP000051155">
    <property type="component" value="Unassembled WGS sequence"/>
</dbReference>
<gene>
    <name evidence="12" type="ORF">FD20_GL000749</name>
</gene>
<dbReference type="GO" id="GO:0006535">
    <property type="term" value="P:cysteine biosynthetic process from serine"/>
    <property type="evidence" value="ECO:0007669"/>
    <property type="project" value="InterPro"/>
</dbReference>
<dbReference type="NCBIfam" id="TIGR01172">
    <property type="entry name" value="cysE"/>
    <property type="match status" value="1"/>
</dbReference>
<dbReference type="Gene3D" id="2.160.10.10">
    <property type="entry name" value="Hexapeptide repeat proteins"/>
    <property type="match status" value="1"/>
</dbReference>